<organism evidence="2 3">
    <name type="scientific">Herbaspirillum lusitanum</name>
    <dbReference type="NCBI Taxonomy" id="213312"/>
    <lineage>
        <taxon>Bacteria</taxon>
        <taxon>Pseudomonadati</taxon>
        <taxon>Pseudomonadota</taxon>
        <taxon>Betaproteobacteria</taxon>
        <taxon>Burkholderiales</taxon>
        <taxon>Oxalobacteraceae</taxon>
        <taxon>Herbaspirillum</taxon>
    </lineage>
</organism>
<dbReference type="Proteomes" id="UP001629246">
    <property type="component" value="Unassembled WGS sequence"/>
</dbReference>
<evidence type="ECO:0000256" key="1">
    <source>
        <dbReference type="SAM" id="SignalP"/>
    </source>
</evidence>
<proteinExistence type="predicted"/>
<reference evidence="2 3" key="1">
    <citation type="journal article" date="2024" name="Chem. Sci.">
        <title>Discovery of megapolipeptins by genome mining of a Burkholderiales bacteria collection.</title>
        <authorList>
            <person name="Paulo B.S."/>
            <person name="Recchia M.J.J."/>
            <person name="Lee S."/>
            <person name="Fergusson C.H."/>
            <person name="Romanowski S.B."/>
            <person name="Hernandez A."/>
            <person name="Krull N."/>
            <person name="Liu D.Y."/>
            <person name="Cavanagh H."/>
            <person name="Bos A."/>
            <person name="Gray C.A."/>
            <person name="Murphy B.T."/>
            <person name="Linington R.G."/>
            <person name="Eustaquio A.S."/>
        </authorList>
    </citation>
    <scope>NUCLEOTIDE SEQUENCE [LARGE SCALE GENOMIC DNA]</scope>
    <source>
        <strain evidence="2 3">RL21-008-BIB-A</strain>
    </source>
</reference>
<comment type="caution">
    <text evidence="2">The sequence shown here is derived from an EMBL/GenBank/DDBJ whole genome shotgun (WGS) entry which is preliminary data.</text>
</comment>
<dbReference type="EMBL" id="JAQQFM010000002">
    <property type="protein sequence ID" value="MFL9923681.1"/>
    <property type="molecule type" value="Genomic_DNA"/>
</dbReference>
<evidence type="ECO:0000313" key="3">
    <source>
        <dbReference type="Proteomes" id="UP001629246"/>
    </source>
</evidence>
<keyword evidence="1" id="KW-0732">Signal</keyword>
<feature type="chain" id="PRO_5047504098" description="Lipoprotein" evidence="1">
    <location>
        <begin position="20"/>
        <end position="69"/>
    </location>
</feature>
<evidence type="ECO:0008006" key="4">
    <source>
        <dbReference type="Google" id="ProtNLM"/>
    </source>
</evidence>
<keyword evidence="3" id="KW-1185">Reference proteome</keyword>
<sequence length="69" mass="7667">MKKSGTILRCLIASFAVMALGGCVAVPYDPYYSPQAVYYPVQPVYTPYYSSFYFGYGGGWGGGRGHWRH</sequence>
<feature type="signal peptide" evidence="1">
    <location>
        <begin position="1"/>
        <end position="19"/>
    </location>
</feature>
<gene>
    <name evidence="2" type="ORF">PQR62_05375</name>
</gene>
<name>A0ABW9A492_9BURK</name>
<protein>
    <recommendedName>
        <fullName evidence="4">Lipoprotein</fullName>
    </recommendedName>
</protein>
<dbReference type="RefSeq" id="WP_408155546.1">
    <property type="nucleotide sequence ID" value="NZ_JAQQFM010000002.1"/>
</dbReference>
<accession>A0ABW9A492</accession>
<dbReference type="PROSITE" id="PS51257">
    <property type="entry name" value="PROKAR_LIPOPROTEIN"/>
    <property type="match status" value="1"/>
</dbReference>
<evidence type="ECO:0000313" key="2">
    <source>
        <dbReference type="EMBL" id="MFL9923681.1"/>
    </source>
</evidence>